<evidence type="ECO:0000313" key="1">
    <source>
        <dbReference type="EMBL" id="KMO99304.1"/>
    </source>
</evidence>
<evidence type="ECO:0000313" key="2">
    <source>
        <dbReference type="Proteomes" id="UP000035932"/>
    </source>
</evidence>
<name>A0A0J6XV88_9ACTN</name>
<gene>
    <name evidence="1" type="ORF">ACS04_03055</name>
</gene>
<sequence length="89" mass="10447">MDRCRFGIRLGVRFGFRFGFRLLVVGRRGRLLRGVRGQRFLLRFLLVLRRILVLVRRRRLRFQLTRGGGRQARVTPEVEHVNCVAPGGM</sequence>
<dbReference type="AlphaFoldDB" id="A0A0J6XV88"/>
<accession>A0A0J6XV88</accession>
<dbReference type="Proteomes" id="UP000035932">
    <property type="component" value="Unassembled WGS sequence"/>
</dbReference>
<protein>
    <submittedName>
        <fullName evidence="1">Uncharacterized protein</fullName>
    </submittedName>
</protein>
<dbReference type="EMBL" id="LFML01000012">
    <property type="protein sequence ID" value="KMO99304.1"/>
    <property type="molecule type" value="Genomic_DNA"/>
</dbReference>
<dbReference type="PATRIC" id="fig|66430.4.peg.1134"/>
<proteinExistence type="predicted"/>
<reference evidence="1 2" key="1">
    <citation type="submission" date="2015-06" db="EMBL/GenBank/DDBJ databases">
        <title>Recapitulation of the evolution of biosynthetic gene clusters reveals hidden chemical diversity on bacterial genomes.</title>
        <authorList>
            <person name="Cruz-Morales P."/>
            <person name="Martinez-Guerrero C."/>
            <person name="Morales-Escalante M.A."/>
            <person name="Yanez-Guerra L.A."/>
            <person name="Kopp J.F."/>
            <person name="Feldmann J."/>
            <person name="Ramos-Aboites H.E."/>
            <person name="Barona-Gomez F."/>
        </authorList>
    </citation>
    <scope>NUCLEOTIDE SEQUENCE [LARGE SCALE GENOMIC DNA]</scope>
    <source>
        <strain evidence="1 2">ATCC 31245</strain>
    </source>
</reference>
<comment type="caution">
    <text evidence="1">The sequence shown here is derived from an EMBL/GenBank/DDBJ whole genome shotgun (WGS) entry which is preliminary data.</text>
</comment>
<keyword evidence="2" id="KW-1185">Reference proteome</keyword>
<organism evidence="1 2">
    <name type="scientific">Streptomyces roseus</name>
    <dbReference type="NCBI Taxonomy" id="66430"/>
    <lineage>
        <taxon>Bacteria</taxon>
        <taxon>Bacillati</taxon>
        <taxon>Actinomycetota</taxon>
        <taxon>Actinomycetes</taxon>
        <taxon>Kitasatosporales</taxon>
        <taxon>Streptomycetaceae</taxon>
        <taxon>Streptomyces</taxon>
    </lineage>
</organism>
<dbReference type="STRING" id="66430.ACS04_03055"/>